<evidence type="ECO:0000256" key="1">
    <source>
        <dbReference type="SAM" id="MobiDB-lite"/>
    </source>
</evidence>
<evidence type="ECO:0000259" key="3">
    <source>
        <dbReference type="Pfam" id="PF13349"/>
    </source>
</evidence>
<dbReference type="InterPro" id="IPR025164">
    <property type="entry name" value="Toastrack_DUF4097"/>
</dbReference>
<feature type="domain" description="DUF4097" evidence="3">
    <location>
        <begin position="136"/>
        <end position="264"/>
    </location>
</feature>
<accession>A0ABP9QQ97</accession>
<proteinExistence type="predicted"/>
<reference evidence="5" key="1">
    <citation type="journal article" date="2019" name="Int. J. Syst. Evol. Microbiol.">
        <title>The Global Catalogue of Microorganisms (GCM) 10K type strain sequencing project: providing services to taxonomists for standard genome sequencing and annotation.</title>
        <authorList>
            <consortium name="The Broad Institute Genomics Platform"/>
            <consortium name="The Broad Institute Genome Sequencing Center for Infectious Disease"/>
            <person name="Wu L."/>
            <person name="Ma J."/>
        </authorList>
    </citation>
    <scope>NUCLEOTIDE SEQUENCE [LARGE SCALE GENOMIC DNA]</scope>
    <source>
        <strain evidence="5">JCM 18303</strain>
    </source>
</reference>
<keyword evidence="5" id="KW-1185">Reference proteome</keyword>
<feature type="signal peptide" evidence="2">
    <location>
        <begin position="1"/>
        <end position="32"/>
    </location>
</feature>
<dbReference type="Pfam" id="PF13349">
    <property type="entry name" value="DUF4097"/>
    <property type="match status" value="1"/>
</dbReference>
<feature type="region of interest" description="Disordered" evidence="1">
    <location>
        <begin position="234"/>
        <end position="270"/>
    </location>
</feature>
<keyword evidence="2" id="KW-0732">Signal</keyword>
<comment type="caution">
    <text evidence="4">The sequence shown here is derived from an EMBL/GenBank/DDBJ whole genome shotgun (WGS) entry which is preliminary data.</text>
</comment>
<dbReference type="Proteomes" id="UP001428817">
    <property type="component" value="Unassembled WGS sequence"/>
</dbReference>
<protein>
    <recommendedName>
        <fullName evidence="3">DUF4097 domain-containing protein</fullName>
    </recommendedName>
</protein>
<gene>
    <name evidence="4" type="ORF">GCM10023321_55600</name>
</gene>
<name>A0ABP9QQ97_9PSEU</name>
<feature type="region of interest" description="Disordered" evidence="1">
    <location>
        <begin position="38"/>
        <end position="67"/>
    </location>
</feature>
<sequence length="270" mass="27882">MPRVTPKPPVPRPFPRRFAPALVALAVLGLSACNDEGSISQNNSSSTSSNSSDGTSTDGTAGAHTETNRYEITDKVAQLHLEGKAGKVSVAAGDGPISVTETLVYTDSKPTTSHNVTGDTLNLRNDGCPEQTSVVNRRCQVGWEIRVPAGTNLDLNTRAGGIDLAGMAGTVTANTHSGGVDGKDLRSKAVTAQTHSGGVDLQFREAPDQVKAVTKAGGVDIQVPAGVRYAVRTDTSAGRPEVEVQQDNASPHKIDASTGAGSIDITNGND</sequence>
<feature type="compositionally biased region" description="Low complexity" evidence="1">
    <location>
        <begin position="38"/>
        <end position="59"/>
    </location>
</feature>
<organism evidence="4 5">
    <name type="scientific">Pseudonocardia eucalypti</name>
    <dbReference type="NCBI Taxonomy" id="648755"/>
    <lineage>
        <taxon>Bacteria</taxon>
        <taxon>Bacillati</taxon>
        <taxon>Actinomycetota</taxon>
        <taxon>Actinomycetes</taxon>
        <taxon>Pseudonocardiales</taxon>
        <taxon>Pseudonocardiaceae</taxon>
        <taxon>Pseudonocardia</taxon>
    </lineage>
</organism>
<feature type="chain" id="PRO_5045948775" description="DUF4097 domain-containing protein" evidence="2">
    <location>
        <begin position="33"/>
        <end position="270"/>
    </location>
</feature>
<evidence type="ECO:0000256" key="2">
    <source>
        <dbReference type="SAM" id="SignalP"/>
    </source>
</evidence>
<evidence type="ECO:0000313" key="5">
    <source>
        <dbReference type="Proteomes" id="UP001428817"/>
    </source>
</evidence>
<dbReference type="EMBL" id="BAABJP010000031">
    <property type="protein sequence ID" value="GAA5165510.1"/>
    <property type="molecule type" value="Genomic_DNA"/>
</dbReference>
<evidence type="ECO:0000313" key="4">
    <source>
        <dbReference type="EMBL" id="GAA5165510.1"/>
    </source>
</evidence>
<dbReference type="PROSITE" id="PS51257">
    <property type="entry name" value="PROKAR_LIPOPROTEIN"/>
    <property type="match status" value="1"/>
</dbReference>